<dbReference type="Gene3D" id="3.40.50.12780">
    <property type="entry name" value="N-terminal domain of ligase-like"/>
    <property type="match status" value="1"/>
</dbReference>
<dbReference type="RefSeq" id="WP_145770913.1">
    <property type="nucleotide sequence ID" value="NZ_LR778301.1"/>
</dbReference>
<dbReference type="EMBL" id="LR778301">
    <property type="protein sequence ID" value="CAB1369371.1"/>
    <property type="molecule type" value="Genomic_DNA"/>
</dbReference>
<gene>
    <name evidence="1" type="ORF">DENOEST_2206</name>
</gene>
<keyword evidence="2" id="KW-1185">Reference proteome</keyword>
<protein>
    <submittedName>
        <fullName evidence="1">Uncharacterized protein</fullName>
    </submittedName>
</protein>
<evidence type="ECO:0000313" key="1">
    <source>
        <dbReference type="EMBL" id="CAB1369371.1"/>
    </source>
</evidence>
<name>A0A6S6XYX1_9PROT</name>
<dbReference type="PANTHER" id="PTHR36932:SF1">
    <property type="entry name" value="CAPSULAR POLYSACCHARIDE BIOSYNTHESIS PROTEIN"/>
    <property type="match status" value="1"/>
</dbReference>
<dbReference type="AlphaFoldDB" id="A0A6S6XYX1"/>
<dbReference type="OrthoDB" id="580775at2"/>
<evidence type="ECO:0000313" key="2">
    <source>
        <dbReference type="Proteomes" id="UP000515733"/>
    </source>
</evidence>
<proteinExistence type="predicted"/>
<dbReference type="InterPro" id="IPR042099">
    <property type="entry name" value="ANL_N_sf"/>
</dbReference>
<organism evidence="1 2">
    <name type="scientific">Denitratisoma oestradiolicum</name>
    <dbReference type="NCBI Taxonomy" id="311182"/>
    <lineage>
        <taxon>Bacteria</taxon>
        <taxon>Pseudomonadati</taxon>
        <taxon>Pseudomonadota</taxon>
        <taxon>Betaproteobacteria</taxon>
        <taxon>Nitrosomonadales</taxon>
        <taxon>Sterolibacteriaceae</taxon>
        <taxon>Denitratisoma</taxon>
    </lineage>
</organism>
<reference evidence="1 2" key="1">
    <citation type="submission" date="2020-03" db="EMBL/GenBank/DDBJ databases">
        <authorList>
            <consortium name="Genoscope - CEA"/>
            <person name="William W."/>
        </authorList>
    </citation>
    <scope>NUCLEOTIDE SEQUENCE [LARGE SCALE GENOMIC DNA]</scope>
    <source>
        <strain evidence="2">DSM 16959</strain>
    </source>
</reference>
<accession>A0A6S6XYX1</accession>
<dbReference type="KEGG" id="doe:DENOEST_2206"/>
<dbReference type="PANTHER" id="PTHR36932">
    <property type="entry name" value="CAPSULAR POLYSACCHARIDE BIOSYNTHESIS PROTEIN"/>
    <property type="match status" value="1"/>
</dbReference>
<dbReference type="Proteomes" id="UP000515733">
    <property type="component" value="Chromosome"/>
</dbReference>
<dbReference type="InterPro" id="IPR053158">
    <property type="entry name" value="CapK_Type1_Caps_Biosynth"/>
</dbReference>
<dbReference type="SUPFAM" id="SSF56801">
    <property type="entry name" value="Acetyl-CoA synthetase-like"/>
    <property type="match status" value="1"/>
</dbReference>
<sequence length="458" mass="51033">MAEGGAANPRPIEFANALGRHAWPGIATDRGAQLLALQFQLERSQWWTPERIHMRQQSQLALLLQHAASTVPYYREVWQAEGGLSPPVTEFGRLPELSRFQVQEFFAELVSNSPPPAHGGISEQFTSGSLGTPLRFLASELHGFLWHGLTLRDHLWHGRDLQAKLAAIRTKVAETSLPNWGGLLTEAVTTGPCITLNIGNDIDDQAHWLLHHRPAYLITHPSNARALALHFLRGDVGGLDSILEVRVYGESVPADLASLVQRAWGARLSATYSSEECGYIALQCPVSGLYHVQSEHVLVEVLDDDGASCAVGETGRVVVTPLHNFAMPLIRYAIGDYAEVGPVCPCGRGLPTLAKIHGRLRNMLCRPDGQSHWPSFPAEMWLAVAPVRQFRLIQHRLDLIEIRYVMERPLLPDETIRLESALEQHLGHPFRFEWIRVPRLEPSVNHKYEDFVSEIPSG</sequence>